<evidence type="ECO:0000313" key="1">
    <source>
        <dbReference type="EMBL" id="KAH7917516.1"/>
    </source>
</evidence>
<sequence>MLWSVGTLEGTEFQLETLGKHSSDSELFALLYVNALVGFYCFGVIRVFSCPLFGDFFPEVFMMVWVVCSSDLFITKATPADAPGLSGSCIVDHFLMVLSNPVPLVLSGELWTKE</sequence>
<dbReference type="Proteomes" id="UP000790709">
    <property type="component" value="Unassembled WGS sequence"/>
</dbReference>
<gene>
    <name evidence="1" type="ORF">BV22DRAFT_1052380</name>
</gene>
<name>A0ACB8AVU4_9AGAM</name>
<comment type="caution">
    <text evidence="1">The sequence shown here is derived from an EMBL/GenBank/DDBJ whole genome shotgun (WGS) entry which is preliminary data.</text>
</comment>
<keyword evidence="2" id="KW-1185">Reference proteome</keyword>
<reference evidence="1" key="1">
    <citation type="journal article" date="2021" name="New Phytol.">
        <title>Evolutionary innovations through gain and loss of genes in the ectomycorrhizal Boletales.</title>
        <authorList>
            <person name="Wu G."/>
            <person name="Miyauchi S."/>
            <person name="Morin E."/>
            <person name="Kuo A."/>
            <person name="Drula E."/>
            <person name="Varga T."/>
            <person name="Kohler A."/>
            <person name="Feng B."/>
            <person name="Cao Y."/>
            <person name="Lipzen A."/>
            <person name="Daum C."/>
            <person name="Hundley H."/>
            <person name="Pangilinan J."/>
            <person name="Johnson J."/>
            <person name="Barry K."/>
            <person name="LaButti K."/>
            <person name="Ng V."/>
            <person name="Ahrendt S."/>
            <person name="Min B."/>
            <person name="Choi I.G."/>
            <person name="Park H."/>
            <person name="Plett J.M."/>
            <person name="Magnuson J."/>
            <person name="Spatafora J.W."/>
            <person name="Nagy L.G."/>
            <person name="Henrissat B."/>
            <person name="Grigoriev I.V."/>
            <person name="Yang Z.L."/>
            <person name="Xu J."/>
            <person name="Martin F.M."/>
        </authorList>
    </citation>
    <scope>NUCLEOTIDE SEQUENCE</scope>
    <source>
        <strain evidence="1">KUC20120723A-06</strain>
    </source>
</reference>
<dbReference type="EMBL" id="MU267034">
    <property type="protein sequence ID" value="KAH7917516.1"/>
    <property type="molecule type" value="Genomic_DNA"/>
</dbReference>
<organism evidence="1 2">
    <name type="scientific">Leucogyrophana mollusca</name>
    <dbReference type="NCBI Taxonomy" id="85980"/>
    <lineage>
        <taxon>Eukaryota</taxon>
        <taxon>Fungi</taxon>
        <taxon>Dikarya</taxon>
        <taxon>Basidiomycota</taxon>
        <taxon>Agaricomycotina</taxon>
        <taxon>Agaricomycetes</taxon>
        <taxon>Agaricomycetidae</taxon>
        <taxon>Boletales</taxon>
        <taxon>Boletales incertae sedis</taxon>
        <taxon>Leucogyrophana</taxon>
    </lineage>
</organism>
<proteinExistence type="predicted"/>
<evidence type="ECO:0000313" key="2">
    <source>
        <dbReference type="Proteomes" id="UP000790709"/>
    </source>
</evidence>
<protein>
    <submittedName>
        <fullName evidence="1">Uncharacterized protein</fullName>
    </submittedName>
</protein>
<accession>A0ACB8AVU4</accession>